<gene>
    <name evidence="2" type="ORF">CMV_024818</name>
</gene>
<dbReference type="PANTHER" id="PTHR46354:SF1">
    <property type="entry name" value="PROTEIN RESPONSE TO ABA AND SALT 1-RELATED"/>
    <property type="match status" value="1"/>
</dbReference>
<dbReference type="PROSITE" id="PS51806">
    <property type="entry name" value="DOG1"/>
    <property type="match status" value="1"/>
</dbReference>
<proteinExistence type="predicted"/>
<protein>
    <recommendedName>
        <fullName evidence="1">DOG1 domain-containing protein</fullName>
    </recommendedName>
</protein>
<reference evidence="2" key="1">
    <citation type="submission" date="2020-03" db="EMBL/GenBank/DDBJ databases">
        <title>Castanea mollissima Vanexum genome sequencing.</title>
        <authorList>
            <person name="Staton M."/>
        </authorList>
    </citation>
    <scope>NUCLEOTIDE SEQUENCE</scope>
    <source>
        <tissue evidence="2">Leaf</tissue>
    </source>
</reference>
<dbReference type="EMBL" id="JRKL02006200">
    <property type="protein sequence ID" value="KAF3949297.1"/>
    <property type="molecule type" value="Genomic_DNA"/>
</dbReference>
<dbReference type="AlphaFoldDB" id="A0A8J4QDN4"/>
<comment type="caution">
    <text evidence="2">The sequence shown here is derived from an EMBL/GenBank/DDBJ whole genome shotgun (WGS) entry which is preliminary data.</text>
</comment>
<dbReference type="GO" id="GO:0043565">
    <property type="term" value="F:sequence-specific DNA binding"/>
    <property type="evidence" value="ECO:0007669"/>
    <property type="project" value="InterPro"/>
</dbReference>
<dbReference type="OrthoDB" id="1889475at2759"/>
<evidence type="ECO:0000259" key="1">
    <source>
        <dbReference type="PROSITE" id="PS51806"/>
    </source>
</evidence>
<feature type="domain" description="DOG1" evidence="1">
    <location>
        <begin position="27"/>
        <end position="241"/>
    </location>
</feature>
<dbReference type="Pfam" id="PF14144">
    <property type="entry name" value="DOG1"/>
    <property type="match status" value="1"/>
</dbReference>
<evidence type="ECO:0000313" key="2">
    <source>
        <dbReference type="EMBL" id="KAF3949297.1"/>
    </source>
</evidence>
<name>A0A8J4QDN4_9ROSI</name>
<evidence type="ECO:0000313" key="3">
    <source>
        <dbReference type="Proteomes" id="UP000737018"/>
    </source>
</evidence>
<organism evidence="2 3">
    <name type="scientific">Castanea mollissima</name>
    <name type="common">Chinese chestnut</name>
    <dbReference type="NCBI Taxonomy" id="60419"/>
    <lineage>
        <taxon>Eukaryota</taxon>
        <taxon>Viridiplantae</taxon>
        <taxon>Streptophyta</taxon>
        <taxon>Embryophyta</taxon>
        <taxon>Tracheophyta</taxon>
        <taxon>Spermatophyta</taxon>
        <taxon>Magnoliopsida</taxon>
        <taxon>eudicotyledons</taxon>
        <taxon>Gunneridae</taxon>
        <taxon>Pentapetalae</taxon>
        <taxon>rosids</taxon>
        <taxon>fabids</taxon>
        <taxon>Fagales</taxon>
        <taxon>Fagaceae</taxon>
        <taxon>Castanea</taxon>
    </lineage>
</organism>
<dbReference type="Proteomes" id="UP000737018">
    <property type="component" value="Unassembled WGS sequence"/>
</dbReference>
<dbReference type="GO" id="GO:0006351">
    <property type="term" value="P:DNA-templated transcription"/>
    <property type="evidence" value="ECO:0007669"/>
    <property type="project" value="InterPro"/>
</dbReference>
<sequence length="241" mass="27659">MKGNQNHPYAEIVVENQETKVVYQQPYHQLSTFFEGWLVRQQSFLEQLLHSISSDTTNQQTSLIQQVLAHYQEYYEEKAKIPRNDVFLLFCPPWLSSFERSLLWVAGYKPYLVFKIVDGAVNDLKAEQTLRMEEVKVETVKKEKELTETLARLQESVVALPMLALARQVGRLMDGEIFSLDLAVEALNTAMLQVIEGANSLRKSTASKVVEILSPIQIVKFLATAAQFHLQTRRWGLQRDS</sequence>
<keyword evidence="3" id="KW-1185">Reference proteome</keyword>
<dbReference type="PANTHER" id="PTHR46354">
    <property type="entry name" value="DOG1 DOMAIN-CONTAINING PROTEIN"/>
    <property type="match status" value="1"/>
</dbReference>
<dbReference type="InterPro" id="IPR051886">
    <property type="entry name" value="Seed_Dev/Stress_Resp_Reg"/>
</dbReference>
<accession>A0A8J4QDN4</accession>
<dbReference type="InterPro" id="IPR025422">
    <property type="entry name" value="TGA_domain"/>
</dbReference>